<dbReference type="PANTHER" id="PTHR44129">
    <property type="entry name" value="WD REPEAT-CONTAINING PROTEIN POP1"/>
    <property type="match status" value="1"/>
</dbReference>
<accession>A0A918H1H7</accession>
<dbReference type="Gene3D" id="3.40.50.1460">
    <property type="match status" value="1"/>
</dbReference>
<dbReference type="GO" id="GO:0004197">
    <property type="term" value="F:cysteine-type endopeptidase activity"/>
    <property type="evidence" value="ECO:0007669"/>
    <property type="project" value="InterPro"/>
</dbReference>
<dbReference type="Pfam" id="PF00400">
    <property type="entry name" value="WD40"/>
    <property type="match status" value="6"/>
</dbReference>
<evidence type="ECO:0000256" key="1">
    <source>
        <dbReference type="ARBA" id="ARBA00008259"/>
    </source>
</evidence>
<dbReference type="CDD" id="cd00200">
    <property type="entry name" value="WD40"/>
    <property type="match status" value="1"/>
</dbReference>
<feature type="repeat" description="WD" evidence="4">
    <location>
        <begin position="1167"/>
        <end position="1208"/>
    </location>
</feature>
<evidence type="ECO:0000256" key="4">
    <source>
        <dbReference type="PROSITE-ProRule" id="PRU00221"/>
    </source>
</evidence>
<feature type="domain" description="Peptidase C14 caspase" evidence="5">
    <location>
        <begin position="28"/>
        <end position="217"/>
    </location>
</feature>
<reference evidence="7" key="1">
    <citation type="journal article" date="2014" name="Int. J. Syst. Evol. Microbiol.">
        <title>Complete genome sequence of Corynebacterium casei LMG S-19264T (=DSM 44701T), isolated from a smear-ripened cheese.</title>
        <authorList>
            <consortium name="US DOE Joint Genome Institute (JGI-PGF)"/>
            <person name="Walter F."/>
            <person name="Albersmeier A."/>
            <person name="Kalinowski J."/>
            <person name="Ruckert C."/>
        </authorList>
    </citation>
    <scope>NUCLEOTIDE SEQUENCE</scope>
    <source>
        <strain evidence="7">JCM 3172</strain>
    </source>
</reference>
<dbReference type="GO" id="GO:0000159">
    <property type="term" value="C:protein phosphatase type 2A complex"/>
    <property type="evidence" value="ECO:0007669"/>
    <property type="project" value="InterPro"/>
</dbReference>
<dbReference type="PROSITE" id="PS50294">
    <property type="entry name" value="WD_REPEATS_REGION"/>
    <property type="match status" value="3"/>
</dbReference>
<dbReference type="InterPro" id="IPR050349">
    <property type="entry name" value="WD_LIS1/nudF_dynein_reg"/>
</dbReference>
<dbReference type="PROSITE" id="PS50082">
    <property type="entry name" value="WD_REPEATS_2"/>
    <property type="match status" value="3"/>
</dbReference>
<dbReference type="PRINTS" id="PR00600">
    <property type="entry name" value="PP2APR55"/>
</dbReference>
<proteinExistence type="inferred from homology"/>
<dbReference type="SMART" id="SM00320">
    <property type="entry name" value="WD40"/>
    <property type="match status" value="9"/>
</dbReference>
<dbReference type="InterPro" id="IPR049052">
    <property type="entry name" value="nSTAND1"/>
</dbReference>
<dbReference type="Gene3D" id="2.130.10.10">
    <property type="entry name" value="YVTN repeat-like/Quinoprotein amine dehydrogenase"/>
    <property type="match status" value="4"/>
</dbReference>
<dbReference type="Pfam" id="PF20703">
    <property type="entry name" value="nSTAND1"/>
    <property type="match status" value="1"/>
</dbReference>
<gene>
    <name evidence="7" type="ORF">GCM10014713_19790</name>
</gene>
<name>A0A918H1H7_9ACTN</name>
<evidence type="ECO:0000259" key="6">
    <source>
        <dbReference type="Pfam" id="PF20703"/>
    </source>
</evidence>
<feature type="repeat" description="WD" evidence="4">
    <location>
        <begin position="836"/>
        <end position="877"/>
    </location>
</feature>
<dbReference type="GO" id="GO:0006508">
    <property type="term" value="P:proteolysis"/>
    <property type="evidence" value="ECO:0007669"/>
    <property type="project" value="InterPro"/>
</dbReference>
<dbReference type="Proteomes" id="UP000619486">
    <property type="component" value="Unassembled WGS sequence"/>
</dbReference>
<keyword evidence="2 4" id="KW-0853">WD repeat</keyword>
<dbReference type="SUPFAM" id="SSF101908">
    <property type="entry name" value="Putative isomerase YbhE"/>
    <property type="match status" value="1"/>
</dbReference>
<comment type="similarity">
    <text evidence="1">Belongs to the phosphatase 2A regulatory subunit B family.</text>
</comment>
<organism evidence="7 8">
    <name type="scientific">Streptomyces purpureus</name>
    <dbReference type="NCBI Taxonomy" id="1951"/>
    <lineage>
        <taxon>Bacteria</taxon>
        <taxon>Bacillati</taxon>
        <taxon>Actinomycetota</taxon>
        <taxon>Actinomycetes</taxon>
        <taxon>Kitasatosporales</taxon>
        <taxon>Streptomycetaceae</taxon>
        <taxon>Streptomyces</taxon>
    </lineage>
</organism>
<sequence>MTGGLAEDGARAVIVGTGAHAPGSALPGLPSVDTTLDDLRRLLRDVCGMADDRIHRVPATARPDEIVAAVERAVDEATGVVLFLYAGHGLLGPGDELYFATRTSRSAEQIADAVPYHTLKGLLGRAAAGSVVVLDCCFSGRAGAPTGARAADPFVSARPTGSFLLSSAAYFALSYAPEGERHTLFGGGLVELLESGDPTGPPHLTLDHLHAALDRKFRGGLIQPQRQSEGTLGALAVAPNAAYRPPPPAGPDGAPPADVPCPYPGMEAFRAEDSGYFHGRDALTDRLVTALTDTDVPHPLVLVGASGVGKSSLLRAGLLARLERAPEPWPTLLLSAPGPRPLRALAELWARATGRDPDDVRAALDDGRLAPPLPGRTACRLLVVDQFEEVFTRCGDAEERARFIAVLTAGAPGHPKVVLSLRADHYGSCLDHPALAGALEHHQLTVLPMTEDDLRTAVEQPASAAGLTLQTGLVDRLLHDLRQGGPAGLAGLPFLAHVLRETWLRRSGATLTLAGYQATGGIWQSVTTTTEKLYQSLDQRGRTALRELLLRMVHVGADASEDAVRRRIPTAELLSAGRAILDRLVESRLVTLDQSSAQISHEALLRAWPRLHRWIDENRAELVLRQQLADDADEWNSAHRHPGYLYRGPRLATAASLLRRNRLTRPLDIDFVERGLAEEAAERRREAHSTRRLKRALGGVALALCVALIAAFIAYGEQNETEEQRRIAEQQSVVATYRALKAEAETLRPTQPQTALRLAIAAYRIQPSAESRTALFDGLAQGHFAGRVTVEDRSWDVRVLGGGGRLLALDRLREGRRLELWDVGTPGRPGRRLAAFDACPDDVKAADFSPDARTLAVACKDGTVSLWSLRTPATPRRTTVMRAPGLPKHANAIRFGPDGRTLGGVGWWQDNDRYGALVLWDVRDQARPRQLGVRRGVYESKELHFSPDGRTLFTASGAILYVKDWHDKDSIAHHSGAKLWDITDPARPKELSTFPVREEAAAFSPDGRRLATAGGGTVELWDLSTPAKPRRMHHWLAHKENVTALAFRPDGTTLATGSLDKSVVLWNVTDPKKPAKVTTLVEHDGLVDTMAFASDGRRLVSAADEEVIHWRAGGDGRPRAVASFDGMRGYDTFDLSPDGTLLAGGGDEVVDLWDVRDLLRPKRLASLAGHTSTVRGVAFSGDGKSLVSGDRGGKIVFWDIVRPTRPRTTATVRRDKPVEQLAFSPRGDRLVSVEGDLPSPSGQGTVWDTTDRRRPRALLTLADLVLVEAPRFRPDGKLLAFQVWTAKPLGVQTLLWDMTPGGKRVEVKGAGPFAFSADGQTFANLYLGDDLELWEVTDPLRPRALGRAAKRGRGQKLQELAFHPGGNLVAGATREGSVVLWAVGDRGLPHQVANLTEARAGVDSVRFTPDGRRLLATDGRSVLVWDLDDFPEIAADTLGRACAVAGRGLADTYDEWKRYASALKYRKTCP</sequence>
<evidence type="ECO:0000259" key="5">
    <source>
        <dbReference type="Pfam" id="PF00656"/>
    </source>
</evidence>
<reference evidence="7" key="2">
    <citation type="submission" date="2020-09" db="EMBL/GenBank/DDBJ databases">
        <authorList>
            <person name="Sun Q."/>
            <person name="Ohkuma M."/>
        </authorList>
    </citation>
    <scope>NUCLEOTIDE SEQUENCE</scope>
    <source>
        <strain evidence="7">JCM 3172</strain>
    </source>
</reference>
<feature type="repeat" description="WD" evidence="4">
    <location>
        <begin position="1035"/>
        <end position="1076"/>
    </location>
</feature>
<dbReference type="NCBIfam" id="NF047832">
    <property type="entry name" value="caspase_w_EACC1"/>
    <property type="match status" value="1"/>
</dbReference>
<protein>
    <recommendedName>
        <fullName evidence="9">Peptidase C14 caspase domain-containing protein</fullName>
    </recommendedName>
</protein>
<evidence type="ECO:0000313" key="7">
    <source>
        <dbReference type="EMBL" id="GGT26654.1"/>
    </source>
</evidence>
<evidence type="ECO:0008006" key="9">
    <source>
        <dbReference type="Google" id="ProtNLM"/>
    </source>
</evidence>
<dbReference type="InterPro" id="IPR027417">
    <property type="entry name" value="P-loop_NTPase"/>
</dbReference>
<dbReference type="Pfam" id="PF00656">
    <property type="entry name" value="Peptidase_C14"/>
    <property type="match status" value="1"/>
</dbReference>
<dbReference type="SUPFAM" id="SSF82171">
    <property type="entry name" value="DPP6 N-terminal domain-like"/>
    <property type="match status" value="2"/>
</dbReference>
<keyword evidence="3" id="KW-0677">Repeat</keyword>
<dbReference type="SUPFAM" id="SSF52540">
    <property type="entry name" value="P-loop containing nucleoside triphosphate hydrolases"/>
    <property type="match status" value="1"/>
</dbReference>
<dbReference type="InterPro" id="IPR001680">
    <property type="entry name" value="WD40_rpt"/>
</dbReference>
<dbReference type="EMBL" id="BMQQ01000005">
    <property type="protein sequence ID" value="GGT26654.1"/>
    <property type="molecule type" value="Genomic_DNA"/>
</dbReference>
<dbReference type="InterPro" id="IPR011600">
    <property type="entry name" value="Pept_C14_caspase"/>
</dbReference>
<evidence type="ECO:0000256" key="2">
    <source>
        <dbReference type="ARBA" id="ARBA00022574"/>
    </source>
</evidence>
<evidence type="ECO:0000313" key="8">
    <source>
        <dbReference type="Proteomes" id="UP000619486"/>
    </source>
</evidence>
<dbReference type="InterPro" id="IPR015943">
    <property type="entry name" value="WD40/YVTN_repeat-like_dom_sf"/>
</dbReference>
<dbReference type="GO" id="GO:0019888">
    <property type="term" value="F:protein phosphatase regulator activity"/>
    <property type="evidence" value="ECO:0007669"/>
    <property type="project" value="InterPro"/>
</dbReference>
<comment type="caution">
    <text evidence="7">The sequence shown here is derived from an EMBL/GenBank/DDBJ whole genome shotgun (WGS) entry which is preliminary data.</text>
</comment>
<dbReference type="InterPro" id="IPR000009">
    <property type="entry name" value="PP2A_PR55"/>
</dbReference>
<dbReference type="InterPro" id="IPR019775">
    <property type="entry name" value="WD40_repeat_CS"/>
</dbReference>
<feature type="domain" description="Novel STAND NTPase 1" evidence="6">
    <location>
        <begin position="262"/>
        <end position="642"/>
    </location>
</feature>
<dbReference type="RefSeq" id="WP_189201092.1">
    <property type="nucleotide sequence ID" value="NZ_BMQQ01000005.1"/>
</dbReference>
<evidence type="ECO:0000256" key="3">
    <source>
        <dbReference type="ARBA" id="ARBA00022737"/>
    </source>
</evidence>
<keyword evidence="8" id="KW-1185">Reference proteome</keyword>
<dbReference type="PROSITE" id="PS00678">
    <property type="entry name" value="WD_REPEATS_1"/>
    <property type="match status" value="1"/>
</dbReference>